<evidence type="ECO:0000313" key="2">
    <source>
        <dbReference type="EMBL" id="KZV42461.1"/>
    </source>
</evidence>
<keyword evidence="2" id="KW-0675">Receptor</keyword>
<proteinExistence type="predicted"/>
<dbReference type="AlphaFoldDB" id="A0A2Z7C8X7"/>
<feature type="region of interest" description="Disordered" evidence="1">
    <location>
        <begin position="73"/>
        <end position="140"/>
    </location>
</feature>
<sequence>MSWRDDAYTLSPSTPEQAPDMTKFLEVMSEKCFNAQELIEEDLLCHFSFSGKKVQLVGNLDDRMTNAEMIKSLKERKANPEGTSSSHRPSKGKRKASSEGGERRKKRHHEEQTTESTRAIVPKDPMGELSGTARKAPEQIEQQSIETLVWTGEAANRLTQAHDEVVMTRLISTGPDTRRSKDGVLGRHNDLMKQLEEIRAQKDGEKGSLLLELEATRDEVQSSKAQAQTLEARLLHSEEEKGTLQAEVERLKGEGEPRSSLRRVSMDARTNSRPKTILKRSTNPVPRRGAGFGRYA</sequence>
<dbReference type="EMBL" id="KQ999038">
    <property type="protein sequence ID" value="KZV42461.1"/>
    <property type="molecule type" value="Genomic_DNA"/>
</dbReference>
<organism evidence="2 3">
    <name type="scientific">Dorcoceras hygrometricum</name>
    <dbReference type="NCBI Taxonomy" id="472368"/>
    <lineage>
        <taxon>Eukaryota</taxon>
        <taxon>Viridiplantae</taxon>
        <taxon>Streptophyta</taxon>
        <taxon>Embryophyta</taxon>
        <taxon>Tracheophyta</taxon>
        <taxon>Spermatophyta</taxon>
        <taxon>Magnoliopsida</taxon>
        <taxon>eudicotyledons</taxon>
        <taxon>Gunneridae</taxon>
        <taxon>Pentapetalae</taxon>
        <taxon>asterids</taxon>
        <taxon>lamiids</taxon>
        <taxon>Lamiales</taxon>
        <taxon>Gesneriaceae</taxon>
        <taxon>Didymocarpoideae</taxon>
        <taxon>Trichosporeae</taxon>
        <taxon>Loxocarpinae</taxon>
        <taxon>Dorcoceras</taxon>
    </lineage>
</organism>
<accession>A0A2Z7C8X7</accession>
<dbReference type="Proteomes" id="UP000250235">
    <property type="component" value="Unassembled WGS sequence"/>
</dbReference>
<protein>
    <submittedName>
        <fullName evidence="2">Glutamate receptor 2 isoform 1</fullName>
    </submittedName>
</protein>
<keyword evidence="3" id="KW-1185">Reference proteome</keyword>
<feature type="compositionally biased region" description="Polar residues" evidence="1">
    <location>
        <begin position="268"/>
        <end position="284"/>
    </location>
</feature>
<gene>
    <name evidence="2" type="ORF">F511_25439</name>
</gene>
<feature type="region of interest" description="Disordered" evidence="1">
    <location>
        <begin position="250"/>
        <end position="296"/>
    </location>
</feature>
<feature type="compositionally biased region" description="Basic and acidic residues" evidence="1">
    <location>
        <begin position="250"/>
        <end position="259"/>
    </location>
</feature>
<reference evidence="2 3" key="1">
    <citation type="journal article" date="2015" name="Proc. Natl. Acad. Sci. U.S.A.">
        <title>The resurrection genome of Boea hygrometrica: A blueprint for survival of dehydration.</title>
        <authorList>
            <person name="Xiao L."/>
            <person name="Yang G."/>
            <person name="Zhang L."/>
            <person name="Yang X."/>
            <person name="Zhao S."/>
            <person name="Ji Z."/>
            <person name="Zhou Q."/>
            <person name="Hu M."/>
            <person name="Wang Y."/>
            <person name="Chen M."/>
            <person name="Xu Y."/>
            <person name="Jin H."/>
            <person name="Xiao X."/>
            <person name="Hu G."/>
            <person name="Bao F."/>
            <person name="Hu Y."/>
            <person name="Wan P."/>
            <person name="Li L."/>
            <person name="Deng X."/>
            <person name="Kuang T."/>
            <person name="Xiang C."/>
            <person name="Zhu J.K."/>
            <person name="Oliver M.J."/>
            <person name="He Y."/>
        </authorList>
    </citation>
    <scope>NUCLEOTIDE SEQUENCE [LARGE SCALE GENOMIC DNA]</scope>
    <source>
        <strain evidence="3">cv. XS01</strain>
    </source>
</reference>
<name>A0A2Z7C8X7_9LAMI</name>
<evidence type="ECO:0000256" key="1">
    <source>
        <dbReference type="SAM" id="MobiDB-lite"/>
    </source>
</evidence>
<evidence type="ECO:0000313" key="3">
    <source>
        <dbReference type="Proteomes" id="UP000250235"/>
    </source>
</evidence>